<feature type="region of interest" description="Disordered" evidence="4">
    <location>
        <begin position="373"/>
        <end position="394"/>
    </location>
</feature>
<evidence type="ECO:0000256" key="4">
    <source>
        <dbReference type="SAM" id="MobiDB-lite"/>
    </source>
</evidence>
<feature type="domain" description="RRM" evidence="6">
    <location>
        <begin position="291"/>
        <end position="369"/>
    </location>
</feature>
<protein>
    <submittedName>
        <fullName evidence="7">Bifunctional Nucleotide-binding alpha-beta plait domain superfamily/WW domain superfamily/RNA recognition motif domain/WW domain/RNA-binding domain superfamily</fullName>
    </submittedName>
</protein>
<reference evidence="7" key="1">
    <citation type="journal article" date="2023" name="Nat. Microbiol.">
        <title>Babesia duncani multi-omics identifies virulence factors and drug targets.</title>
        <authorList>
            <person name="Singh P."/>
            <person name="Lonardi S."/>
            <person name="Liang Q."/>
            <person name="Vydyam P."/>
            <person name="Khabirova E."/>
            <person name="Fang T."/>
            <person name="Gihaz S."/>
            <person name="Thekkiniath J."/>
            <person name="Munshi M."/>
            <person name="Abel S."/>
            <person name="Ciampossin L."/>
            <person name="Batugedara G."/>
            <person name="Gupta M."/>
            <person name="Lu X.M."/>
            <person name="Lenz T."/>
            <person name="Chakravarty S."/>
            <person name="Cornillot E."/>
            <person name="Hu Y."/>
            <person name="Ma W."/>
            <person name="Gonzalez L.M."/>
            <person name="Sanchez S."/>
            <person name="Estrada K."/>
            <person name="Sanchez-Flores A."/>
            <person name="Montero E."/>
            <person name="Harb O.S."/>
            <person name="Le Roch K.G."/>
            <person name="Mamoun C.B."/>
        </authorList>
    </citation>
    <scope>NUCLEOTIDE SEQUENCE</scope>
    <source>
        <strain evidence="7">WA1</strain>
    </source>
</reference>
<dbReference type="GeneID" id="94334739"/>
<dbReference type="InterPro" id="IPR035979">
    <property type="entry name" value="RBD_domain_sf"/>
</dbReference>
<dbReference type="Proteomes" id="UP001214638">
    <property type="component" value="Unassembled WGS sequence"/>
</dbReference>
<dbReference type="FunFam" id="3.30.70.330:FF:000359">
    <property type="entry name" value="CUGBP Elav-like family member 2"/>
    <property type="match status" value="1"/>
</dbReference>
<dbReference type="Pfam" id="PF00076">
    <property type="entry name" value="RRM_1"/>
    <property type="match status" value="3"/>
</dbReference>
<dbReference type="SMART" id="SM00360">
    <property type="entry name" value="RRM"/>
    <property type="match status" value="3"/>
</dbReference>
<dbReference type="InterPro" id="IPR036020">
    <property type="entry name" value="WW_dom_sf"/>
</dbReference>
<evidence type="ECO:0000256" key="3">
    <source>
        <dbReference type="PROSITE-ProRule" id="PRU00176"/>
    </source>
</evidence>
<proteinExistence type="predicted"/>
<dbReference type="SMART" id="SM00456">
    <property type="entry name" value="WW"/>
    <property type="match status" value="1"/>
</dbReference>
<dbReference type="InterPro" id="IPR000504">
    <property type="entry name" value="RRM_dom"/>
</dbReference>
<comment type="caution">
    <text evidence="7">The sequence shown here is derived from an EMBL/GenBank/DDBJ whole genome shotgun (WGS) entry which is preliminary data.</text>
</comment>
<organism evidence="7 8">
    <name type="scientific">Babesia duncani</name>
    <dbReference type="NCBI Taxonomy" id="323732"/>
    <lineage>
        <taxon>Eukaryota</taxon>
        <taxon>Sar</taxon>
        <taxon>Alveolata</taxon>
        <taxon>Apicomplexa</taxon>
        <taxon>Aconoidasida</taxon>
        <taxon>Piroplasmida</taxon>
        <taxon>Babesiidae</taxon>
        <taxon>Babesia</taxon>
    </lineage>
</organism>
<dbReference type="Gene3D" id="3.30.70.330">
    <property type="match status" value="3"/>
</dbReference>
<dbReference type="SUPFAM" id="SSF51045">
    <property type="entry name" value="WW domain"/>
    <property type="match status" value="1"/>
</dbReference>
<dbReference type="Pfam" id="PF00397">
    <property type="entry name" value="WW"/>
    <property type="match status" value="1"/>
</dbReference>
<gene>
    <name evidence="7" type="ORF">BdWA1_000441</name>
</gene>
<accession>A0AAD9UPX0</accession>
<keyword evidence="2 3" id="KW-0694">RNA-binding</keyword>
<dbReference type="PROSITE" id="PS50102">
    <property type="entry name" value="RRM"/>
    <property type="match status" value="3"/>
</dbReference>
<dbReference type="InterPro" id="IPR012677">
    <property type="entry name" value="Nucleotide-bd_a/b_plait_sf"/>
</dbReference>
<evidence type="ECO:0000313" key="7">
    <source>
        <dbReference type="EMBL" id="KAK2197441.1"/>
    </source>
</evidence>
<feature type="domain" description="RRM" evidence="6">
    <location>
        <begin position="23"/>
        <end position="104"/>
    </location>
</feature>
<feature type="domain" description="RRM" evidence="6">
    <location>
        <begin position="123"/>
        <end position="204"/>
    </location>
</feature>
<dbReference type="EMBL" id="JALLKP010000001">
    <property type="protein sequence ID" value="KAK2197441.1"/>
    <property type="molecule type" value="Genomic_DNA"/>
</dbReference>
<dbReference type="PROSITE" id="PS50020">
    <property type="entry name" value="WW_DOMAIN_2"/>
    <property type="match status" value="1"/>
</dbReference>
<dbReference type="InterPro" id="IPR052462">
    <property type="entry name" value="SLIRP/GR-RBP-like"/>
</dbReference>
<evidence type="ECO:0000259" key="5">
    <source>
        <dbReference type="PROSITE" id="PS50020"/>
    </source>
</evidence>
<name>A0AAD9UPX0_9APIC</name>
<dbReference type="FunFam" id="3.30.70.330:FF:000383">
    <property type="entry name" value="Sex lethal, isoform D"/>
    <property type="match status" value="1"/>
</dbReference>
<dbReference type="GO" id="GO:0009967">
    <property type="term" value="P:positive regulation of signal transduction"/>
    <property type="evidence" value="ECO:0007669"/>
    <property type="project" value="UniProtKB-ARBA"/>
</dbReference>
<dbReference type="GO" id="GO:0005737">
    <property type="term" value="C:cytoplasm"/>
    <property type="evidence" value="ECO:0007669"/>
    <property type="project" value="UniProtKB-ARBA"/>
</dbReference>
<dbReference type="CDD" id="cd12362">
    <property type="entry name" value="RRM3_CELF1-6"/>
    <property type="match status" value="1"/>
</dbReference>
<feature type="domain" description="WW" evidence="5">
    <location>
        <begin position="244"/>
        <end position="272"/>
    </location>
</feature>
<dbReference type="RefSeq" id="XP_067804283.1">
    <property type="nucleotide sequence ID" value="XM_067945492.1"/>
</dbReference>
<dbReference type="SUPFAM" id="SSF54928">
    <property type="entry name" value="RNA-binding domain, RBD"/>
    <property type="match status" value="3"/>
</dbReference>
<evidence type="ECO:0000259" key="6">
    <source>
        <dbReference type="PROSITE" id="PS50102"/>
    </source>
</evidence>
<dbReference type="AlphaFoldDB" id="A0AAD9UPX0"/>
<dbReference type="PANTHER" id="PTHR48027">
    <property type="entry name" value="HETEROGENEOUS NUCLEAR RIBONUCLEOPROTEIN 87F-RELATED"/>
    <property type="match status" value="1"/>
</dbReference>
<dbReference type="InterPro" id="IPR001202">
    <property type="entry name" value="WW_dom"/>
</dbReference>
<evidence type="ECO:0000256" key="1">
    <source>
        <dbReference type="ARBA" id="ARBA00022737"/>
    </source>
</evidence>
<keyword evidence="8" id="KW-1185">Reference proteome</keyword>
<dbReference type="Gene3D" id="2.20.70.10">
    <property type="match status" value="1"/>
</dbReference>
<dbReference type="GO" id="GO:0003729">
    <property type="term" value="F:mRNA binding"/>
    <property type="evidence" value="ECO:0007669"/>
    <property type="project" value="UniProtKB-ARBA"/>
</dbReference>
<dbReference type="CDD" id="cd00201">
    <property type="entry name" value="WW"/>
    <property type="match status" value="1"/>
</dbReference>
<dbReference type="PROSITE" id="PS01159">
    <property type="entry name" value="WW_DOMAIN_1"/>
    <property type="match status" value="1"/>
</dbReference>
<keyword evidence="1" id="KW-0677">Repeat</keyword>
<dbReference type="GO" id="GO:0010629">
    <property type="term" value="P:negative regulation of gene expression"/>
    <property type="evidence" value="ECO:0007669"/>
    <property type="project" value="UniProtKB-ARBA"/>
</dbReference>
<evidence type="ECO:0000313" key="8">
    <source>
        <dbReference type="Proteomes" id="UP001214638"/>
    </source>
</evidence>
<sequence length="430" mass="47183">MDSHIEDDSTDVLPCAPAPPVDIKLFVARIPKTYEENDVRKMLEDFGKVREVAIIRDRNTSAHKGCAFVRMESISQADAAIRSLNTQCVVDTSLGAVLIKYAAGEPERLGFTSLVGEAGTNEAKLFVGSIPKTCDEEYVREIFTPFGTVLDVHILKDSSNGAHKGCCFVKMAYKEQCIYAIRSLNAKRTCDGCPRPMEVRFAETKKVASSNNNNYAPVRNVPAAHAPYSSPAVPNNLNPRQVGPWKEYISPEGKPYYYNEHTEHTQWQRPPEFDAVASAAAPPQATGPPGANLFIFHIPNEWTHADLVRTFSQFGNVISARVALDRSSGRHRGFAFVSYDSPDSAIQAITHMNGFTIMGKRLKVSLKKGEESMGMMGSYSSPSPMGHSRYNNQHPIPPPLHMPGGGGPHYGHNSGGGGAYYGNTQRFTPY</sequence>
<feature type="compositionally biased region" description="Low complexity" evidence="4">
    <location>
        <begin position="373"/>
        <end position="386"/>
    </location>
</feature>
<evidence type="ECO:0000256" key="2">
    <source>
        <dbReference type="ARBA" id="ARBA00022884"/>
    </source>
</evidence>
<dbReference type="KEGG" id="bdw:94334739"/>